<comment type="caution">
    <text evidence="2">The sequence shown here is derived from an EMBL/GenBank/DDBJ whole genome shotgun (WGS) entry which is preliminary data.</text>
</comment>
<sequence length="390" mass="41845">MTALATERSAAPGWAQSLDAGALGPVLAHIEYAHTGDGDWATAHRLAAATVAAPISSDPATTGLFHGAPAVAFTLNTAGPGAYQRALAVLDQHVADLTRHRLEAAHARIDAGRLAELREWDLINGLTGIGAHLLERHGDTQQAREVLAYLVRLTEPVTVNGEQLPGWWSVNGPSDTPSPRWPGGHANFGIAHGIAGPLALLSSAMRRGITVAGQPEAIERICAWLDRWRSYSRARTWWPEMISRTEWSAEASHHPGPQRPSWCYGTPGLARAQQLAGLALADPRRQRAAEDALLSCVRDPVQLFDLSDATLCHGWAGLLLTTWRAAADAADDRLAAELPRLAARFDQHLHRAGMPAETGLLEGTTGIDLVRHTTATEPPTRWDACLLLAG</sequence>
<dbReference type="PRINTS" id="PR01955">
    <property type="entry name" value="LANCFRANKIA"/>
</dbReference>
<keyword evidence="1" id="KW-0862">Zinc</keyword>
<dbReference type="SMART" id="SM01260">
    <property type="entry name" value="LANC_like"/>
    <property type="match status" value="1"/>
</dbReference>
<evidence type="ECO:0000313" key="2">
    <source>
        <dbReference type="EMBL" id="TWF98590.1"/>
    </source>
</evidence>
<dbReference type="Pfam" id="PF05147">
    <property type="entry name" value="LANC_like"/>
    <property type="match status" value="1"/>
</dbReference>
<gene>
    <name evidence="2" type="ORF">FHX73_112411</name>
</gene>
<proteinExistence type="predicted"/>
<feature type="binding site" evidence="1">
    <location>
        <position position="313"/>
    </location>
    <ligand>
        <name>Zn(2+)</name>
        <dbReference type="ChEBI" id="CHEBI:29105"/>
    </ligand>
</feature>
<dbReference type="InterPro" id="IPR007822">
    <property type="entry name" value="LANC-like"/>
</dbReference>
<dbReference type="RefSeq" id="WP_145905000.1">
    <property type="nucleotide sequence ID" value="NZ_BAAAMZ010000032.1"/>
</dbReference>
<dbReference type="SUPFAM" id="SSF158745">
    <property type="entry name" value="LanC-like"/>
    <property type="match status" value="1"/>
</dbReference>
<evidence type="ECO:0000256" key="1">
    <source>
        <dbReference type="PIRSR" id="PIRSR607822-1"/>
    </source>
</evidence>
<feature type="binding site" evidence="1">
    <location>
        <position position="312"/>
    </location>
    <ligand>
        <name>Zn(2+)</name>
        <dbReference type="ChEBI" id="CHEBI:29105"/>
    </ligand>
</feature>
<dbReference type="OrthoDB" id="1882482at2"/>
<keyword evidence="1" id="KW-0479">Metal-binding</keyword>
<dbReference type="GO" id="GO:0031179">
    <property type="term" value="P:peptide modification"/>
    <property type="evidence" value="ECO:0007669"/>
    <property type="project" value="InterPro"/>
</dbReference>
<dbReference type="EMBL" id="VIWT01000001">
    <property type="protein sequence ID" value="TWF98590.1"/>
    <property type="molecule type" value="Genomic_DNA"/>
</dbReference>
<protein>
    <submittedName>
        <fullName evidence="2">Lanthionine synthetase-like protein</fullName>
    </submittedName>
</protein>
<organism evidence="2 3">
    <name type="scientific">Kitasatospora viridis</name>
    <dbReference type="NCBI Taxonomy" id="281105"/>
    <lineage>
        <taxon>Bacteria</taxon>
        <taxon>Bacillati</taxon>
        <taxon>Actinomycetota</taxon>
        <taxon>Actinomycetes</taxon>
        <taxon>Kitasatosporales</taxon>
        <taxon>Streptomycetaceae</taxon>
        <taxon>Kitasatospora</taxon>
    </lineage>
</organism>
<name>A0A561UGU7_9ACTN</name>
<dbReference type="AlphaFoldDB" id="A0A561UGU7"/>
<accession>A0A561UGU7</accession>
<dbReference type="Proteomes" id="UP000317940">
    <property type="component" value="Unassembled WGS sequence"/>
</dbReference>
<feature type="binding site" evidence="1">
    <location>
        <position position="263"/>
    </location>
    <ligand>
        <name>Zn(2+)</name>
        <dbReference type="ChEBI" id="CHEBI:29105"/>
    </ligand>
</feature>
<dbReference type="Gene3D" id="1.50.10.20">
    <property type="match status" value="1"/>
</dbReference>
<reference evidence="2 3" key="1">
    <citation type="submission" date="2019-06" db="EMBL/GenBank/DDBJ databases">
        <title>Sequencing the genomes of 1000 actinobacteria strains.</title>
        <authorList>
            <person name="Klenk H.-P."/>
        </authorList>
    </citation>
    <scope>NUCLEOTIDE SEQUENCE [LARGE SCALE GENOMIC DNA]</scope>
    <source>
        <strain evidence="2 3">DSM 44826</strain>
    </source>
</reference>
<keyword evidence="3" id="KW-1185">Reference proteome</keyword>
<dbReference type="CDD" id="cd04793">
    <property type="entry name" value="LanC"/>
    <property type="match status" value="1"/>
</dbReference>
<dbReference type="InterPro" id="IPR033889">
    <property type="entry name" value="LanC"/>
</dbReference>
<dbReference type="GO" id="GO:0046872">
    <property type="term" value="F:metal ion binding"/>
    <property type="evidence" value="ECO:0007669"/>
    <property type="project" value="UniProtKB-KW"/>
</dbReference>
<evidence type="ECO:0000313" key="3">
    <source>
        <dbReference type="Proteomes" id="UP000317940"/>
    </source>
</evidence>
<dbReference type="PRINTS" id="PR01950">
    <property type="entry name" value="LANCSUPER"/>
</dbReference>